<dbReference type="AlphaFoldDB" id="A0A1Z4C5M0"/>
<reference evidence="1 2" key="1">
    <citation type="submission" date="2017-06" db="EMBL/GenBank/DDBJ databases">
        <title>Genome Sequencing of the methanotroph Methylovulum psychrotolerants str. HV10-M2 isolated from a high-altitude environment.</title>
        <authorList>
            <person name="Mateos-Rivera A."/>
        </authorList>
    </citation>
    <scope>NUCLEOTIDE SEQUENCE [LARGE SCALE GENOMIC DNA]</scope>
    <source>
        <strain evidence="1 2">HV10_M2</strain>
    </source>
</reference>
<dbReference type="EMBL" id="CP022129">
    <property type="protein sequence ID" value="ASF48837.1"/>
    <property type="molecule type" value="Genomic_DNA"/>
</dbReference>
<protein>
    <submittedName>
        <fullName evidence="1">Uncharacterized protein</fullName>
    </submittedName>
</protein>
<dbReference type="Proteomes" id="UP000197019">
    <property type="component" value="Chromosome"/>
</dbReference>
<sequence>MSTISRFWTPANIQDFSNNTTQQTAMDAQWNTNLNGFTQQGIAGNPWNATNSPVASNYFNPLTDPSASSSAYVQITWSAFPGRIAAYFPTLSSTQQLELGDTGYLSSSNAAGQTVYTPFGNIPQTPCTPVATEQVPYGPYGPRGWQDEYCEWSVYRDAATNKIIRIDFTCENPEYWNTLWMIDPDQVLALYQQTLGKPQIQLADLQLMGSNGQSVIDPSTGRPVYNPLNKWNSGPVSTDSYGGAMHLTSTPNTLQTEIGLAGAATVQRIQSCEPNVGSPQNDLICCAQYGQLHRNSDPNIGYQTNQTVSGGYSVSLANPPGLYIQTPNFSTFAVPEGQTANPADFWQVVRGSDSLVDEFGNTMPGNFILHAAYEVPAELGFTVGDMTIQGQPINWGGQIVQQILMQIVAMGYAAPVAAAIPCVGTPDVSYAQPAQLFHQAVFTGLYATGISGVDFPMSLVSNSTLIAPLVAQGAVNVPMVLVCATVALGASGQLPAVSFSDPAISVSVVSAMPVTYAVPGNTYPSEYTALNIVVSVGASASLGLQDVYVTNVGQTQQAPMPSLLNIVSAI</sequence>
<organism evidence="1 2">
    <name type="scientific">Methylovulum psychrotolerans</name>
    <dbReference type="NCBI Taxonomy" id="1704499"/>
    <lineage>
        <taxon>Bacteria</taxon>
        <taxon>Pseudomonadati</taxon>
        <taxon>Pseudomonadota</taxon>
        <taxon>Gammaproteobacteria</taxon>
        <taxon>Methylococcales</taxon>
        <taxon>Methylococcaceae</taxon>
        <taxon>Methylovulum</taxon>
    </lineage>
</organism>
<proteinExistence type="predicted"/>
<keyword evidence="2" id="KW-1185">Reference proteome</keyword>
<name>A0A1Z4C5M0_9GAMM</name>
<dbReference type="KEGG" id="mpsy:CEK71_19150"/>
<dbReference type="RefSeq" id="WP_088621698.1">
    <property type="nucleotide sequence ID" value="NZ_CP022129.1"/>
</dbReference>
<gene>
    <name evidence="1" type="ORF">CEK71_19150</name>
</gene>
<evidence type="ECO:0000313" key="2">
    <source>
        <dbReference type="Proteomes" id="UP000197019"/>
    </source>
</evidence>
<accession>A0A1Z4C5M0</accession>
<dbReference type="OrthoDB" id="226361at2"/>
<evidence type="ECO:0000313" key="1">
    <source>
        <dbReference type="EMBL" id="ASF48837.1"/>
    </source>
</evidence>